<protein>
    <submittedName>
        <fullName evidence="2">Uncharacterized protein</fullName>
    </submittedName>
</protein>
<dbReference type="AlphaFoldDB" id="A0A936Z6Q8"/>
<keyword evidence="3" id="KW-1185">Reference proteome</keyword>
<sequence>MRKLIFGLLGFAALGFGALSAQPAEAQPYYRGYGYGAPVVEYRYARPRPRPVVRVEYRSPRRAYRAYPAYPAYRPAYRPVRMVQRCFVQPRRVWNGYRWVRRPVEVCRTVRRPGYRF</sequence>
<organism evidence="2 3">
    <name type="scientific">Microvirga aerilata</name>
    <dbReference type="NCBI Taxonomy" id="670292"/>
    <lineage>
        <taxon>Bacteria</taxon>
        <taxon>Pseudomonadati</taxon>
        <taxon>Pseudomonadota</taxon>
        <taxon>Alphaproteobacteria</taxon>
        <taxon>Hyphomicrobiales</taxon>
        <taxon>Methylobacteriaceae</taxon>
        <taxon>Microvirga</taxon>
    </lineage>
</organism>
<evidence type="ECO:0000313" key="2">
    <source>
        <dbReference type="EMBL" id="MBL0403971.1"/>
    </source>
</evidence>
<gene>
    <name evidence="2" type="ORF">JKG68_08355</name>
</gene>
<proteinExistence type="predicted"/>
<dbReference type="RefSeq" id="WP_202058010.1">
    <property type="nucleotide sequence ID" value="NZ_JAEQMY010000009.1"/>
</dbReference>
<dbReference type="Proteomes" id="UP000605848">
    <property type="component" value="Unassembled WGS sequence"/>
</dbReference>
<reference evidence="2" key="1">
    <citation type="submission" date="2021-01" db="EMBL/GenBank/DDBJ databases">
        <title>Microvirga sp.</title>
        <authorList>
            <person name="Kim M.K."/>
        </authorList>
    </citation>
    <scope>NUCLEOTIDE SEQUENCE</scope>
    <source>
        <strain evidence="2">5420S-16</strain>
    </source>
</reference>
<comment type="caution">
    <text evidence="2">The sequence shown here is derived from an EMBL/GenBank/DDBJ whole genome shotgun (WGS) entry which is preliminary data.</text>
</comment>
<evidence type="ECO:0000313" key="3">
    <source>
        <dbReference type="Proteomes" id="UP000605848"/>
    </source>
</evidence>
<evidence type="ECO:0000256" key="1">
    <source>
        <dbReference type="SAM" id="SignalP"/>
    </source>
</evidence>
<feature type="chain" id="PRO_5037343360" evidence="1">
    <location>
        <begin position="27"/>
        <end position="117"/>
    </location>
</feature>
<keyword evidence="1" id="KW-0732">Signal</keyword>
<name>A0A936Z6Q8_9HYPH</name>
<dbReference type="EMBL" id="JAEQMY010000009">
    <property type="protein sequence ID" value="MBL0403971.1"/>
    <property type="molecule type" value="Genomic_DNA"/>
</dbReference>
<accession>A0A936Z6Q8</accession>
<feature type="signal peptide" evidence="1">
    <location>
        <begin position="1"/>
        <end position="26"/>
    </location>
</feature>